<reference evidence="3" key="1">
    <citation type="journal article" date="2021" name="Syst. Appl. Microbiol.">
        <title>Roseomonas hellenica sp. nov., isolated from roots of wild-growing Alkanna tinctoria.</title>
        <authorList>
            <person name="Rat A."/>
            <person name="Naranjo H.D."/>
            <person name="Lebbe L."/>
            <person name="Cnockaert M."/>
            <person name="Krigas N."/>
            <person name="Grigoriadou K."/>
            <person name="Maloupa E."/>
            <person name="Willems A."/>
        </authorList>
    </citation>
    <scope>NUCLEOTIDE SEQUENCE [LARGE SCALE GENOMIC DNA]</scope>
    <source>
        <strain evidence="3">LMG 31523</strain>
    </source>
</reference>
<organism evidence="2 3">
    <name type="scientific">Plastoroseomonas hellenica</name>
    <dbReference type="NCBI Taxonomy" id="2687306"/>
    <lineage>
        <taxon>Bacteria</taxon>
        <taxon>Pseudomonadati</taxon>
        <taxon>Pseudomonadota</taxon>
        <taxon>Alphaproteobacteria</taxon>
        <taxon>Acetobacterales</taxon>
        <taxon>Acetobacteraceae</taxon>
        <taxon>Plastoroseomonas</taxon>
    </lineage>
</organism>
<evidence type="ECO:0000259" key="1">
    <source>
        <dbReference type="Pfam" id="PF15631"/>
    </source>
</evidence>
<evidence type="ECO:0000313" key="2">
    <source>
        <dbReference type="EMBL" id="MBR0666319.1"/>
    </source>
</evidence>
<feature type="domain" description="NTF2 fold" evidence="1">
    <location>
        <begin position="30"/>
        <end position="69"/>
    </location>
</feature>
<dbReference type="RefSeq" id="WP_211853994.1">
    <property type="nucleotide sequence ID" value="NZ_JAAGBB010000022.1"/>
</dbReference>
<sequence length="112" mass="12510">MALFPNLSGASQWEAWMGTNFQLLDTPEKAIDFAETVVRVAYGPEQVAQERPFVAEDLGDKWRVHGENRGLHALPFFAVSSIVTLVKKTGVIVDFQLSMPLGPGLQRRLRNE</sequence>
<accession>A0ABS5F191</accession>
<protein>
    <recommendedName>
        <fullName evidence="1">NTF2 fold domain-containing protein</fullName>
    </recommendedName>
</protein>
<comment type="caution">
    <text evidence="2">The sequence shown here is derived from an EMBL/GenBank/DDBJ whole genome shotgun (WGS) entry which is preliminary data.</text>
</comment>
<dbReference type="Proteomes" id="UP001196870">
    <property type="component" value="Unassembled WGS sequence"/>
</dbReference>
<dbReference type="InterPro" id="IPR028921">
    <property type="entry name" value="NTF2_fold_dom"/>
</dbReference>
<proteinExistence type="predicted"/>
<evidence type="ECO:0000313" key="3">
    <source>
        <dbReference type="Proteomes" id="UP001196870"/>
    </source>
</evidence>
<keyword evidence="3" id="KW-1185">Reference proteome</keyword>
<gene>
    <name evidence="2" type="ORF">GXW71_18300</name>
</gene>
<name>A0ABS5F191_9PROT</name>
<dbReference type="EMBL" id="JAAGBB010000022">
    <property type="protein sequence ID" value="MBR0666319.1"/>
    <property type="molecule type" value="Genomic_DNA"/>
</dbReference>
<dbReference type="Pfam" id="PF15631">
    <property type="entry name" value="Imm-NTF2-2"/>
    <property type="match status" value="1"/>
</dbReference>